<feature type="domain" description="RRM" evidence="7">
    <location>
        <begin position="259"/>
        <end position="315"/>
    </location>
</feature>
<dbReference type="PANTHER" id="PTHR23236:SF25">
    <property type="entry name" value="RNA-BINDING PROTEIN 34"/>
    <property type="match status" value="1"/>
</dbReference>
<keyword evidence="3 5" id="KW-0694">RNA-binding</keyword>
<evidence type="ECO:0000256" key="6">
    <source>
        <dbReference type="SAM" id="MobiDB-lite"/>
    </source>
</evidence>
<evidence type="ECO:0000256" key="4">
    <source>
        <dbReference type="ARBA" id="ARBA00023242"/>
    </source>
</evidence>
<dbReference type="Pfam" id="PF00076">
    <property type="entry name" value="RRM_1"/>
    <property type="match status" value="2"/>
</dbReference>
<name>A0A835IVB3_9MAGN</name>
<comment type="subcellular location">
    <subcellularLocation>
        <location evidence="1">Nucleus</location>
        <location evidence="1">Nucleolus</location>
    </subcellularLocation>
</comment>
<dbReference type="GO" id="GO:0005730">
    <property type="term" value="C:nucleolus"/>
    <property type="evidence" value="ECO:0007669"/>
    <property type="project" value="UniProtKB-SubCell"/>
</dbReference>
<feature type="compositionally biased region" description="Basic and acidic residues" evidence="6">
    <location>
        <begin position="53"/>
        <end position="73"/>
    </location>
</feature>
<dbReference type="GO" id="GO:0003723">
    <property type="term" value="F:RNA binding"/>
    <property type="evidence" value="ECO:0007669"/>
    <property type="project" value="UniProtKB-UniRule"/>
</dbReference>
<dbReference type="AlphaFoldDB" id="A0A835IVB3"/>
<dbReference type="InterPro" id="IPR035979">
    <property type="entry name" value="RBD_domain_sf"/>
</dbReference>
<dbReference type="InterPro" id="IPR012677">
    <property type="entry name" value="Nucleotide-bd_a/b_plait_sf"/>
</dbReference>
<dbReference type="EMBL" id="JADFTS010000001">
    <property type="protein sequence ID" value="KAF9623868.1"/>
    <property type="molecule type" value="Genomic_DNA"/>
</dbReference>
<organism evidence="8 9">
    <name type="scientific">Coptis chinensis</name>
    <dbReference type="NCBI Taxonomy" id="261450"/>
    <lineage>
        <taxon>Eukaryota</taxon>
        <taxon>Viridiplantae</taxon>
        <taxon>Streptophyta</taxon>
        <taxon>Embryophyta</taxon>
        <taxon>Tracheophyta</taxon>
        <taxon>Spermatophyta</taxon>
        <taxon>Magnoliopsida</taxon>
        <taxon>Ranunculales</taxon>
        <taxon>Ranunculaceae</taxon>
        <taxon>Coptidoideae</taxon>
        <taxon>Coptis</taxon>
    </lineage>
</organism>
<evidence type="ECO:0000256" key="1">
    <source>
        <dbReference type="ARBA" id="ARBA00004604"/>
    </source>
</evidence>
<dbReference type="SUPFAM" id="SSF54928">
    <property type="entry name" value="RNA-binding domain, RBD"/>
    <property type="match status" value="1"/>
</dbReference>
<evidence type="ECO:0000256" key="3">
    <source>
        <dbReference type="ARBA" id="ARBA00022884"/>
    </source>
</evidence>
<dbReference type="Proteomes" id="UP000631114">
    <property type="component" value="Unassembled WGS sequence"/>
</dbReference>
<dbReference type="Gene3D" id="3.30.70.330">
    <property type="match status" value="2"/>
</dbReference>
<dbReference type="PROSITE" id="PS50102">
    <property type="entry name" value="RRM"/>
    <property type="match status" value="2"/>
</dbReference>
<comment type="caution">
    <text evidence="8">The sequence shown here is derived from an EMBL/GenBank/DDBJ whole genome shotgun (WGS) entry which is preliminary data.</text>
</comment>
<sequence length="315" mass="35445">MGNKKKSNSSSSSLPEQQNDSSPSDDIFKSLFGAQAPESQGLGLHLTPIPKNTEQESNKKKREKSNLEEDKSEKTKRKKADVFDNKEIIEEKKKRKREVIEEVYEAKAYNADVEIIISKKKVGEKRKSKDDVISKEEQGYDDEDKLLRTVFVGNLPLKVKKKVLLKEFSKFGDVESVRIRSVPIVDSKTPRKGAIMKGKINESVDSVHAYIVFKDEKSAQASLSHNMAMLGGNHIRVDNACPPRKKLKADSAPVYDNKRTVFVGNLPFDVKDEEIYQLLCGIKQIESDIEGVRVIRDPNSSVGKGIAYVLFKTMV</sequence>
<keyword evidence="4" id="KW-0539">Nucleus</keyword>
<protein>
    <recommendedName>
        <fullName evidence="7">RRM domain-containing protein</fullName>
    </recommendedName>
</protein>
<dbReference type="PANTHER" id="PTHR23236">
    <property type="entry name" value="EUKARYOTIC TRANSLATION INITIATION FACTOR 4B/4H"/>
    <property type="match status" value="1"/>
</dbReference>
<dbReference type="InterPro" id="IPR000504">
    <property type="entry name" value="RRM_dom"/>
</dbReference>
<proteinExistence type="inferred from homology"/>
<gene>
    <name evidence="8" type="ORF">IFM89_005636</name>
</gene>
<dbReference type="SMART" id="SM00360">
    <property type="entry name" value="RRM"/>
    <property type="match status" value="2"/>
</dbReference>
<comment type="similarity">
    <text evidence="2">Belongs to the RRM RBM34 family.</text>
</comment>
<accession>A0A835IVB3</accession>
<evidence type="ECO:0000256" key="5">
    <source>
        <dbReference type="PROSITE-ProRule" id="PRU00176"/>
    </source>
</evidence>
<evidence type="ECO:0000256" key="2">
    <source>
        <dbReference type="ARBA" id="ARBA00007077"/>
    </source>
</evidence>
<keyword evidence="9" id="KW-1185">Reference proteome</keyword>
<reference evidence="8 9" key="1">
    <citation type="submission" date="2020-10" db="EMBL/GenBank/DDBJ databases">
        <title>The Coptis chinensis genome and diversification of protoberbering-type alkaloids.</title>
        <authorList>
            <person name="Wang B."/>
            <person name="Shu S."/>
            <person name="Song C."/>
            <person name="Liu Y."/>
        </authorList>
    </citation>
    <scope>NUCLEOTIDE SEQUENCE [LARGE SCALE GENOMIC DNA]</scope>
    <source>
        <strain evidence="8">HL-2020</strain>
        <tissue evidence="8">Leaf</tissue>
    </source>
</reference>
<evidence type="ECO:0000313" key="8">
    <source>
        <dbReference type="EMBL" id="KAF9623868.1"/>
    </source>
</evidence>
<evidence type="ECO:0000313" key="9">
    <source>
        <dbReference type="Proteomes" id="UP000631114"/>
    </source>
</evidence>
<feature type="domain" description="RRM" evidence="7">
    <location>
        <begin position="148"/>
        <end position="242"/>
    </location>
</feature>
<dbReference type="CDD" id="cd12394">
    <property type="entry name" value="RRM1_RBM34"/>
    <property type="match status" value="1"/>
</dbReference>
<dbReference type="OrthoDB" id="442677at2759"/>
<evidence type="ECO:0000259" key="7">
    <source>
        <dbReference type="PROSITE" id="PS50102"/>
    </source>
</evidence>
<feature type="compositionally biased region" description="Polar residues" evidence="6">
    <location>
        <begin position="14"/>
        <end position="24"/>
    </location>
</feature>
<feature type="region of interest" description="Disordered" evidence="6">
    <location>
        <begin position="1"/>
        <end position="80"/>
    </location>
</feature>